<keyword evidence="1" id="KW-0812">Transmembrane</keyword>
<protein>
    <submittedName>
        <fullName evidence="2">Uncharacterized protein</fullName>
    </submittedName>
</protein>
<proteinExistence type="predicted"/>
<evidence type="ECO:0000256" key="1">
    <source>
        <dbReference type="SAM" id="Phobius"/>
    </source>
</evidence>
<sequence length="111" mass="11874">MVGTALPGAKVATLAEVQEPLYGHPDSVTEGPLLQEAALMLHQHGFKEAAARLAVLADWQYLDAAVFGAFTLLTLLLVTSLIRGMLAYKREREIEGKPLVEPVVSLCSGST</sequence>
<dbReference type="AlphaFoldDB" id="A0A1D3CVU1"/>
<keyword evidence="1" id="KW-1133">Transmembrane helix</keyword>
<dbReference type="Proteomes" id="UP000095192">
    <property type="component" value="Unassembled WGS sequence"/>
</dbReference>
<name>A0A1D3CVU1_9EIME</name>
<organism evidence="2 3">
    <name type="scientific">Cyclospora cayetanensis</name>
    <dbReference type="NCBI Taxonomy" id="88456"/>
    <lineage>
        <taxon>Eukaryota</taxon>
        <taxon>Sar</taxon>
        <taxon>Alveolata</taxon>
        <taxon>Apicomplexa</taxon>
        <taxon>Conoidasida</taxon>
        <taxon>Coccidia</taxon>
        <taxon>Eucoccidiorida</taxon>
        <taxon>Eimeriorina</taxon>
        <taxon>Eimeriidae</taxon>
        <taxon>Cyclospora</taxon>
    </lineage>
</organism>
<reference evidence="2 3" key="1">
    <citation type="journal article" date="2016" name="BMC Genomics">
        <title>Comparative genomics reveals Cyclospora cayetanensis possesses coccidia-like metabolism and invasion components but unique surface antigens.</title>
        <authorList>
            <person name="Liu S."/>
            <person name="Wang L."/>
            <person name="Zheng H."/>
            <person name="Xu Z."/>
            <person name="Roellig D.M."/>
            <person name="Li N."/>
            <person name="Frace M.A."/>
            <person name="Tang K."/>
            <person name="Arrowood M.J."/>
            <person name="Moss D.M."/>
            <person name="Zhang L."/>
            <person name="Feng Y."/>
            <person name="Xiao L."/>
        </authorList>
    </citation>
    <scope>NUCLEOTIDE SEQUENCE [LARGE SCALE GENOMIC DNA]</scope>
    <source>
        <strain evidence="2 3">CHN_HEN01</strain>
    </source>
</reference>
<gene>
    <name evidence="2" type="ORF">cyc_03920</name>
</gene>
<dbReference type="InParanoid" id="A0A1D3CVU1"/>
<keyword evidence="1" id="KW-0472">Membrane</keyword>
<comment type="caution">
    <text evidence="2">The sequence shown here is derived from an EMBL/GenBank/DDBJ whole genome shotgun (WGS) entry which is preliminary data.</text>
</comment>
<keyword evidence="3" id="KW-1185">Reference proteome</keyword>
<feature type="transmembrane region" description="Helical" evidence="1">
    <location>
        <begin position="61"/>
        <end position="82"/>
    </location>
</feature>
<dbReference type="EMBL" id="JROU02001759">
    <property type="protein sequence ID" value="OEH75325.1"/>
    <property type="molecule type" value="Genomic_DNA"/>
</dbReference>
<dbReference type="VEuPathDB" id="ToxoDB:cyc_03920"/>
<accession>A0A1D3CVU1</accession>
<evidence type="ECO:0000313" key="3">
    <source>
        <dbReference type="Proteomes" id="UP000095192"/>
    </source>
</evidence>
<evidence type="ECO:0000313" key="2">
    <source>
        <dbReference type="EMBL" id="OEH75325.1"/>
    </source>
</evidence>